<comment type="caution">
    <text evidence="10">The sequence shown here is derived from an EMBL/GenBank/DDBJ whole genome shotgun (WGS) entry which is preliminary data.</text>
</comment>
<keyword evidence="5 8" id="KW-0547">Nucleotide-binding</keyword>
<feature type="domain" description="Lysidine-tRNA(Ile) synthetase C-terminal" evidence="9">
    <location>
        <begin position="348"/>
        <end position="421"/>
    </location>
</feature>
<dbReference type="GO" id="GO:0032267">
    <property type="term" value="F:tRNA(Ile)-lysidine synthase activity"/>
    <property type="evidence" value="ECO:0007669"/>
    <property type="project" value="UniProtKB-EC"/>
</dbReference>
<comment type="similarity">
    <text evidence="8">Belongs to the tRNA(Ile)-lysidine synthase family.</text>
</comment>
<dbReference type="GO" id="GO:0006400">
    <property type="term" value="P:tRNA modification"/>
    <property type="evidence" value="ECO:0007669"/>
    <property type="project" value="UniProtKB-UniRule"/>
</dbReference>
<dbReference type="Pfam" id="PF01171">
    <property type="entry name" value="ATP_bind_3"/>
    <property type="match status" value="1"/>
</dbReference>
<proteinExistence type="inferred from homology"/>
<reference evidence="10 11" key="1">
    <citation type="submission" date="2018-10" db="EMBL/GenBank/DDBJ databases">
        <title>Genomic Encyclopedia of Type Strains, Phase IV (KMG-IV): sequencing the most valuable type-strain genomes for metagenomic binning, comparative biology and taxonomic classification.</title>
        <authorList>
            <person name="Goeker M."/>
        </authorList>
    </citation>
    <scope>NUCLEOTIDE SEQUENCE [LARGE SCALE GENOMIC DNA]</scope>
    <source>
        <strain evidence="10 11">DSM 25080</strain>
    </source>
</reference>
<dbReference type="InterPro" id="IPR012796">
    <property type="entry name" value="Lysidine-tRNA-synth_C"/>
</dbReference>
<keyword evidence="11" id="KW-1185">Reference proteome</keyword>
<dbReference type="CDD" id="cd01992">
    <property type="entry name" value="TilS_N"/>
    <property type="match status" value="1"/>
</dbReference>
<dbReference type="InterPro" id="IPR012094">
    <property type="entry name" value="tRNA_Ile_lys_synt"/>
</dbReference>
<name>A0A3M0A5B2_9GAMM</name>
<evidence type="ECO:0000256" key="8">
    <source>
        <dbReference type="HAMAP-Rule" id="MF_01161"/>
    </source>
</evidence>
<keyword evidence="4 8" id="KW-0819">tRNA processing</keyword>
<dbReference type="PANTHER" id="PTHR43033:SF1">
    <property type="entry name" value="TRNA(ILE)-LYSIDINE SYNTHASE-RELATED"/>
    <property type="match status" value="1"/>
</dbReference>
<dbReference type="EMBL" id="REFJ01000005">
    <property type="protein sequence ID" value="RMA78689.1"/>
    <property type="molecule type" value="Genomic_DNA"/>
</dbReference>
<dbReference type="SUPFAM" id="SSF56037">
    <property type="entry name" value="PheT/TilS domain"/>
    <property type="match status" value="1"/>
</dbReference>
<dbReference type="OrthoDB" id="9807403at2"/>
<protein>
    <recommendedName>
        <fullName evidence="8">tRNA(Ile)-lysidine synthase</fullName>
        <ecNumber evidence="8">6.3.4.19</ecNumber>
    </recommendedName>
    <alternativeName>
        <fullName evidence="8">tRNA(Ile)-2-lysyl-cytidine synthase</fullName>
    </alternativeName>
    <alternativeName>
        <fullName evidence="8">tRNA(Ile)-lysidine synthetase</fullName>
    </alternativeName>
</protein>
<evidence type="ECO:0000256" key="2">
    <source>
        <dbReference type="ARBA" id="ARBA00022490"/>
    </source>
</evidence>
<evidence type="ECO:0000256" key="1">
    <source>
        <dbReference type="ARBA" id="ARBA00004496"/>
    </source>
</evidence>
<keyword evidence="6 8" id="KW-0067">ATP-binding</keyword>
<evidence type="ECO:0000256" key="4">
    <source>
        <dbReference type="ARBA" id="ARBA00022694"/>
    </source>
</evidence>
<evidence type="ECO:0000259" key="9">
    <source>
        <dbReference type="SMART" id="SM00977"/>
    </source>
</evidence>
<dbReference type="RefSeq" id="WP_121877341.1">
    <property type="nucleotide sequence ID" value="NZ_REFJ01000005.1"/>
</dbReference>
<evidence type="ECO:0000313" key="10">
    <source>
        <dbReference type="EMBL" id="RMA78689.1"/>
    </source>
</evidence>
<gene>
    <name evidence="8" type="primary">tilS</name>
    <name evidence="10" type="ORF">DFR27_2020</name>
</gene>
<dbReference type="PANTHER" id="PTHR43033">
    <property type="entry name" value="TRNA(ILE)-LYSIDINE SYNTHASE-RELATED"/>
    <property type="match status" value="1"/>
</dbReference>
<dbReference type="SMART" id="SM00977">
    <property type="entry name" value="TilS_C"/>
    <property type="match status" value="1"/>
</dbReference>
<comment type="catalytic activity">
    <reaction evidence="7 8">
        <text>cytidine(34) in tRNA(Ile2) + L-lysine + ATP = lysidine(34) in tRNA(Ile2) + AMP + diphosphate + H(+)</text>
        <dbReference type="Rhea" id="RHEA:43744"/>
        <dbReference type="Rhea" id="RHEA-COMP:10625"/>
        <dbReference type="Rhea" id="RHEA-COMP:10670"/>
        <dbReference type="ChEBI" id="CHEBI:15378"/>
        <dbReference type="ChEBI" id="CHEBI:30616"/>
        <dbReference type="ChEBI" id="CHEBI:32551"/>
        <dbReference type="ChEBI" id="CHEBI:33019"/>
        <dbReference type="ChEBI" id="CHEBI:82748"/>
        <dbReference type="ChEBI" id="CHEBI:83665"/>
        <dbReference type="ChEBI" id="CHEBI:456215"/>
        <dbReference type="EC" id="6.3.4.19"/>
    </reaction>
</comment>
<dbReference type="InterPro" id="IPR012795">
    <property type="entry name" value="tRNA_Ile_lys_synt_N"/>
</dbReference>
<comment type="domain">
    <text evidence="8">The N-terminal region contains the highly conserved SGGXDS motif, predicted to be a P-loop motif involved in ATP binding.</text>
</comment>
<comment type="function">
    <text evidence="8">Ligates lysine onto the cytidine present at position 34 of the AUA codon-specific tRNA(Ile) that contains the anticodon CAU, in an ATP-dependent manner. Cytidine is converted to lysidine, thus changing the amino acid specificity of the tRNA from methionine to isoleucine.</text>
</comment>
<organism evidence="10 11">
    <name type="scientific">Umboniibacter marinipuniceus</name>
    <dbReference type="NCBI Taxonomy" id="569599"/>
    <lineage>
        <taxon>Bacteria</taxon>
        <taxon>Pseudomonadati</taxon>
        <taxon>Pseudomonadota</taxon>
        <taxon>Gammaproteobacteria</taxon>
        <taxon>Cellvibrionales</taxon>
        <taxon>Cellvibrionaceae</taxon>
        <taxon>Umboniibacter</taxon>
    </lineage>
</organism>
<dbReference type="SUPFAM" id="SSF52402">
    <property type="entry name" value="Adenine nucleotide alpha hydrolases-like"/>
    <property type="match status" value="1"/>
</dbReference>
<evidence type="ECO:0000256" key="5">
    <source>
        <dbReference type="ARBA" id="ARBA00022741"/>
    </source>
</evidence>
<dbReference type="EC" id="6.3.4.19" evidence="8"/>
<dbReference type="Gene3D" id="3.40.50.620">
    <property type="entry name" value="HUPs"/>
    <property type="match status" value="1"/>
</dbReference>
<evidence type="ECO:0000313" key="11">
    <source>
        <dbReference type="Proteomes" id="UP000267187"/>
    </source>
</evidence>
<keyword evidence="3 8" id="KW-0436">Ligase</keyword>
<sequence length="424" mass="47240">MTISQQLSASLAAVSASRWVVAWSGGADSTALLHALIQRKLPQPILAIHVNHQLQPLSSQWSEQCRQLAAQWNIEFRAIDVSVVASGKGIEAAAREARYEAFEALLELGDVLLQGHHADDQLETLVFRTLRGEGLVGLSGIPAQRGVGKGRLLRPLLSCSRSEIEAYASDNELSVIEDPSNHSRQFSRNQIRHDIIPLLKRFEPMAAKHAASSARYLQQSRDALVALFSVYHPTHLGRDRWGYWCEPLDIMSDQSVWVHHWISVVLKLSISGKLVQEIVKLLSLEVDRRGEVKLGASGCFFSYEGKLYFVAASSATWSNELPTRLVGDNESYCVSLVDSGLRLKPDCYEIGLIEAAGKILPAGRKGRRKLKKYYQDIRVPWFARGRLPGLFIRGELAAIADVLVCEGYQAQEGEVGWRLHHEFD</sequence>
<feature type="binding site" evidence="8">
    <location>
        <begin position="24"/>
        <end position="29"/>
    </location>
    <ligand>
        <name>ATP</name>
        <dbReference type="ChEBI" id="CHEBI:30616"/>
    </ligand>
</feature>
<comment type="subcellular location">
    <subcellularLocation>
        <location evidence="1 8">Cytoplasm</location>
    </subcellularLocation>
</comment>
<dbReference type="Pfam" id="PF11734">
    <property type="entry name" value="TilS_C"/>
    <property type="match status" value="1"/>
</dbReference>
<dbReference type="NCBIfam" id="TIGR02432">
    <property type="entry name" value="lysidine_TilS_N"/>
    <property type="match status" value="1"/>
</dbReference>
<evidence type="ECO:0000256" key="6">
    <source>
        <dbReference type="ARBA" id="ARBA00022840"/>
    </source>
</evidence>
<dbReference type="GO" id="GO:0005524">
    <property type="term" value="F:ATP binding"/>
    <property type="evidence" value="ECO:0007669"/>
    <property type="project" value="UniProtKB-UniRule"/>
</dbReference>
<dbReference type="HAMAP" id="MF_01161">
    <property type="entry name" value="tRNA_Ile_lys_synt"/>
    <property type="match status" value="1"/>
</dbReference>
<evidence type="ECO:0000256" key="3">
    <source>
        <dbReference type="ARBA" id="ARBA00022598"/>
    </source>
</evidence>
<dbReference type="NCBIfam" id="TIGR02433">
    <property type="entry name" value="lysidine_TilS_C"/>
    <property type="match status" value="1"/>
</dbReference>
<dbReference type="AlphaFoldDB" id="A0A3M0A5B2"/>
<dbReference type="GO" id="GO:0005737">
    <property type="term" value="C:cytoplasm"/>
    <property type="evidence" value="ECO:0007669"/>
    <property type="project" value="UniProtKB-SubCell"/>
</dbReference>
<dbReference type="Proteomes" id="UP000267187">
    <property type="component" value="Unassembled WGS sequence"/>
</dbReference>
<accession>A0A3M0A5B2</accession>
<evidence type="ECO:0000256" key="7">
    <source>
        <dbReference type="ARBA" id="ARBA00048539"/>
    </source>
</evidence>
<dbReference type="InterPro" id="IPR014729">
    <property type="entry name" value="Rossmann-like_a/b/a_fold"/>
</dbReference>
<dbReference type="InterPro" id="IPR011063">
    <property type="entry name" value="TilS/TtcA_N"/>
</dbReference>
<keyword evidence="2 8" id="KW-0963">Cytoplasm</keyword>